<dbReference type="OrthoDB" id="7881840at2759"/>
<sequence length="194" mass="22482">MKLLRIGAYFLITLVFYCSGSGCAEYVVSVDRFVFTPIDRELIPSQSATIEQIGNRSYLSGHLYLERSVDNVIALASLEISRPNLPRVRLFNSKFDLCGFLKNTYKSKFLQQFHYRFVTFTNVQPSCPLKPHLNYTLERSYLDERILPELLPECSYFFNVEFREKTKPLANLHISGHLHPVLNKKKGPKNRVKT</sequence>
<reference evidence="2 3" key="1">
    <citation type="journal article" date="2019" name="J. Hered.">
        <title>An Improved Genome Assembly for Drosophila navojoa, the Basal Species in the mojavensis Cluster.</title>
        <authorList>
            <person name="Vanderlinde T."/>
            <person name="Dupim E.G."/>
            <person name="Nazario-Yepiz N.O."/>
            <person name="Carvalho A.B."/>
        </authorList>
    </citation>
    <scope>NUCLEOTIDE SEQUENCE [LARGE SCALE GENOMIC DNA]</scope>
    <source>
        <strain evidence="2">Navoj_Jal97</strain>
        <tissue evidence="2">Whole organism</tissue>
    </source>
</reference>
<feature type="chain" id="PRO_5019866475" description="MD-2-related lipid-recognition domain-containing protein" evidence="1">
    <location>
        <begin position="25"/>
        <end position="194"/>
    </location>
</feature>
<proteinExistence type="predicted"/>
<dbReference type="AlphaFoldDB" id="A0A484B1Q8"/>
<dbReference type="SMART" id="SM00697">
    <property type="entry name" value="DM8"/>
    <property type="match status" value="1"/>
</dbReference>
<evidence type="ECO:0008006" key="4">
    <source>
        <dbReference type="Google" id="ProtNLM"/>
    </source>
</evidence>
<dbReference type="PROSITE" id="PS51257">
    <property type="entry name" value="PROKAR_LIPOPROTEIN"/>
    <property type="match status" value="1"/>
</dbReference>
<organism evidence="2 3">
    <name type="scientific">Drosophila navojoa</name>
    <name type="common">Fruit fly</name>
    <dbReference type="NCBI Taxonomy" id="7232"/>
    <lineage>
        <taxon>Eukaryota</taxon>
        <taxon>Metazoa</taxon>
        <taxon>Ecdysozoa</taxon>
        <taxon>Arthropoda</taxon>
        <taxon>Hexapoda</taxon>
        <taxon>Insecta</taxon>
        <taxon>Pterygota</taxon>
        <taxon>Neoptera</taxon>
        <taxon>Endopterygota</taxon>
        <taxon>Diptera</taxon>
        <taxon>Brachycera</taxon>
        <taxon>Muscomorpha</taxon>
        <taxon>Ephydroidea</taxon>
        <taxon>Drosophilidae</taxon>
        <taxon>Drosophila</taxon>
    </lineage>
</organism>
<accession>A0A484B1Q8</accession>
<dbReference type="Proteomes" id="UP000295192">
    <property type="component" value="Unassembled WGS sequence"/>
</dbReference>
<dbReference type="EMBL" id="LSRL02000209">
    <property type="protein sequence ID" value="TDG42663.1"/>
    <property type="molecule type" value="Genomic_DNA"/>
</dbReference>
<protein>
    <recommendedName>
        <fullName evidence="4">MD-2-related lipid-recognition domain-containing protein</fullName>
    </recommendedName>
</protein>
<dbReference type="PANTHER" id="PTHR20898:SF0">
    <property type="entry name" value="DAEDALUS ON 3-RELATED"/>
    <property type="match status" value="1"/>
</dbReference>
<dbReference type="PANTHER" id="PTHR20898">
    <property type="entry name" value="DAEDALUS ON 3-RELATED-RELATED"/>
    <property type="match status" value="1"/>
</dbReference>
<dbReference type="KEGG" id="dnv:108658867"/>
<dbReference type="OMA" id="LNTKPKC"/>
<gene>
    <name evidence="2" type="ORF">AWZ03_010908</name>
</gene>
<keyword evidence="1" id="KW-0732">Signal</keyword>
<evidence type="ECO:0000313" key="2">
    <source>
        <dbReference type="EMBL" id="TDG42663.1"/>
    </source>
</evidence>
<dbReference type="InterPro" id="IPR010512">
    <property type="entry name" value="DUF1091"/>
</dbReference>
<feature type="signal peptide" evidence="1">
    <location>
        <begin position="1"/>
        <end position="24"/>
    </location>
</feature>
<evidence type="ECO:0000256" key="1">
    <source>
        <dbReference type="SAM" id="SignalP"/>
    </source>
</evidence>
<dbReference type="Pfam" id="PF06477">
    <property type="entry name" value="DUF1091"/>
    <property type="match status" value="1"/>
</dbReference>
<name>A0A484B1Q8_DRONA</name>
<keyword evidence="3" id="KW-1185">Reference proteome</keyword>
<comment type="caution">
    <text evidence="2">The sequence shown here is derived from an EMBL/GenBank/DDBJ whole genome shotgun (WGS) entry which is preliminary data.</text>
</comment>
<evidence type="ECO:0000313" key="3">
    <source>
        <dbReference type="Proteomes" id="UP000295192"/>
    </source>
</evidence>